<reference evidence="2 3" key="1">
    <citation type="submission" date="2024-02" db="EMBL/GenBank/DDBJ databases">
        <authorList>
            <person name="Vignale AGUSTIN F."/>
            <person name="Sosa J E."/>
            <person name="Modenutti C."/>
        </authorList>
    </citation>
    <scope>NUCLEOTIDE SEQUENCE [LARGE SCALE GENOMIC DNA]</scope>
</reference>
<protein>
    <recommendedName>
        <fullName evidence="4">Movement protein</fullName>
    </recommendedName>
</protein>
<keyword evidence="3" id="KW-1185">Reference proteome</keyword>
<evidence type="ECO:0000313" key="2">
    <source>
        <dbReference type="EMBL" id="CAK9134811.1"/>
    </source>
</evidence>
<feature type="region of interest" description="Disordered" evidence="1">
    <location>
        <begin position="1"/>
        <end position="57"/>
    </location>
</feature>
<comment type="caution">
    <text evidence="2">The sequence shown here is derived from an EMBL/GenBank/DDBJ whole genome shotgun (WGS) entry which is preliminary data.</text>
</comment>
<dbReference type="AlphaFoldDB" id="A0ABC8QQ35"/>
<evidence type="ECO:0008006" key="4">
    <source>
        <dbReference type="Google" id="ProtNLM"/>
    </source>
</evidence>
<proteinExistence type="predicted"/>
<feature type="non-terminal residue" evidence="2">
    <location>
        <position position="57"/>
    </location>
</feature>
<dbReference type="EMBL" id="CAUOFW020000636">
    <property type="protein sequence ID" value="CAK9134811.1"/>
    <property type="molecule type" value="Genomic_DNA"/>
</dbReference>
<feature type="non-terminal residue" evidence="2">
    <location>
        <position position="1"/>
    </location>
</feature>
<sequence>DGIAFMRLPNKTSSYVRQRGKNYEEQPSEGNRTAVSSDMGAESGLKRRNRREGGDEN</sequence>
<dbReference type="Proteomes" id="UP001642360">
    <property type="component" value="Unassembled WGS sequence"/>
</dbReference>
<accession>A0ABC8QQ35</accession>
<organism evidence="2 3">
    <name type="scientific">Ilex paraguariensis</name>
    <name type="common">yerba mate</name>
    <dbReference type="NCBI Taxonomy" id="185542"/>
    <lineage>
        <taxon>Eukaryota</taxon>
        <taxon>Viridiplantae</taxon>
        <taxon>Streptophyta</taxon>
        <taxon>Embryophyta</taxon>
        <taxon>Tracheophyta</taxon>
        <taxon>Spermatophyta</taxon>
        <taxon>Magnoliopsida</taxon>
        <taxon>eudicotyledons</taxon>
        <taxon>Gunneridae</taxon>
        <taxon>Pentapetalae</taxon>
        <taxon>asterids</taxon>
        <taxon>campanulids</taxon>
        <taxon>Aquifoliales</taxon>
        <taxon>Aquifoliaceae</taxon>
        <taxon>Ilex</taxon>
    </lineage>
</organism>
<evidence type="ECO:0000256" key="1">
    <source>
        <dbReference type="SAM" id="MobiDB-lite"/>
    </source>
</evidence>
<gene>
    <name evidence="2" type="ORF">ILEXP_LOCUS1743</name>
</gene>
<evidence type="ECO:0000313" key="3">
    <source>
        <dbReference type="Proteomes" id="UP001642360"/>
    </source>
</evidence>
<name>A0ABC8QQ35_9AQUA</name>